<dbReference type="Proteomes" id="UP001373496">
    <property type="component" value="Unassembled WGS sequence"/>
</dbReference>
<proteinExistence type="predicted"/>
<accession>A0ABU8EB79</accession>
<comment type="caution">
    <text evidence="2">The sequence shown here is derived from an EMBL/GenBank/DDBJ whole genome shotgun (WGS) entry which is preliminary data.</text>
</comment>
<feature type="chain" id="PRO_5047181499" evidence="1">
    <location>
        <begin position="22"/>
        <end position="142"/>
    </location>
</feature>
<evidence type="ECO:0000256" key="1">
    <source>
        <dbReference type="SAM" id="SignalP"/>
    </source>
</evidence>
<feature type="signal peptide" evidence="1">
    <location>
        <begin position="1"/>
        <end position="21"/>
    </location>
</feature>
<name>A0ABU8EB79_9ACTN</name>
<keyword evidence="3" id="KW-1185">Reference proteome</keyword>
<organism evidence="2 3">
    <name type="scientific">Klenkia terrae</name>
    <dbReference type="NCBI Taxonomy" id="1052259"/>
    <lineage>
        <taxon>Bacteria</taxon>
        <taxon>Bacillati</taxon>
        <taxon>Actinomycetota</taxon>
        <taxon>Actinomycetes</taxon>
        <taxon>Geodermatophilales</taxon>
        <taxon>Geodermatophilaceae</taxon>
        <taxon>Klenkia</taxon>
    </lineage>
</organism>
<evidence type="ECO:0000313" key="2">
    <source>
        <dbReference type="EMBL" id="MEI4280795.1"/>
    </source>
</evidence>
<dbReference type="EMBL" id="JBAPLV010000029">
    <property type="protein sequence ID" value="MEI4280795.1"/>
    <property type="molecule type" value="Genomic_DNA"/>
</dbReference>
<sequence length="142" mass="14364">MPLKLPVASVVALLGPAAVRAQVCGALDENTARCAGGHGGLRVTRLGAQPGDPLLDRLDAVRSTQARIVLVERLTAGLDSGARRLVLSALEDLAGAGATVVVDDDDPVAVLAVADAVLRVTPAGEVLLETLPDAQALAPLLP</sequence>
<gene>
    <name evidence="2" type="ORF">UXQ13_20135</name>
</gene>
<reference evidence="2 3" key="1">
    <citation type="submission" date="2024-03" db="EMBL/GenBank/DDBJ databases">
        <title>Draft genome sequence of Klenkia terrae.</title>
        <authorList>
            <person name="Duangmal K."/>
            <person name="Chantavorakit T."/>
        </authorList>
    </citation>
    <scope>NUCLEOTIDE SEQUENCE [LARGE SCALE GENOMIC DNA]</scope>
    <source>
        <strain evidence="2 3">JCM 17786</strain>
    </source>
</reference>
<dbReference type="RefSeq" id="WP_225233416.1">
    <property type="nucleotide sequence ID" value="NZ_JBAPLV010000029.1"/>
</dbReference>
<evidence type="ECO:0000313" key="3">
    <source>
        <dbReference type="Proteomes" id="UP001373496"/>
    </source>
</evidence>
<keyword evidence="1" id="KW-0732">Signal</keyword>
<protein>
    <submittedName>
        <fullName evidence="2">Uncharacterized protein</fullName>
    </submittedName>
</protein>